<organism evidence="1 2">
    <name type="scientific">Araneus ventricosus</name>
    <name type="common">Orbweaver spider</name>
    <name type="synonym">Epeira ventricosa</name>
    <dbReference type="NCBI Taxonomy" id="182803"/>
    <lineage>
        <taxon>Eukaryota</taxon>
        <taxon>Metazoa</taxon>
        <taxon>Ecdysozoa</taxon>
        <taxon>Arthropoda</taxon>
        <taxon>Chelicerata</taxon>
        <taxon>Arachnida</taxon>
        <taxon>Araneae</taxon>
        <taxon>Araneomorphae</taxon>
        <taxon>Entelegynae</taxon>
        <taxon>Araneoidea</taxon>
        <taxon>Araneidae</taxon>
        <taxon>Araneus</taxon>
    </lineage>
</organism>
<reference evidence="1 2" key="1">
    <citation type="journal article" date="2019" name="Sci. Rep.">
        <title>Orb-weaving spider Araneus ventricosus genome elucidates the spidroin gene catalogue.</title>
        <authorList>
            <person name="Kono N."/>
            <person name="Nakamura H."/>
            <person name="Ohtoshi R."/>
            <person name="Moran D.A.P."/>
            <person name="Shinohara A."/>
            <person name="Yoshida Y."/>
            <person name="Fujiwara M."/>
            <person name="Mori M."/>
            <person name="Tomita M."/>
            <person name="Arakawa K."/>
        </authorList>
    </citation>
    <scope>NUCLEOTIDE SEQUENCE [LARGE SCALE GENOMIC DNA]</scope>
</reference>
<comment type="caution">
    <text evidence="1">The sequence shown here is derived from an EMBL/GenBank/DDBJ whole genome shotgun (WGS) entry which is preliminary data.</text>
</comment>
<dbReference type="Proteomes" id="UP000499080">
    <property type="component" value="Unassembled WGS sequence"/>
</dbReference>
<proteinExistence type="predicted"/>
<gene>
    <name evidence="1" type="ORF">AVEN_17415_1</name>
</gene>
<protein>
    <submittedName>
        <fullName evidence="1">Uncharacterized protein</fullName>
    </submittedName>
</protein>
<evidence type="ECO:0000313" key="2">
    <source>
        <dbReference type="Proteomes" id="UP000499080"/>
    </source>
</evidence>
<accession>A0A4Y2H117</accession>
<dbReference type="AlphaFoldDB" id="A0A4Y2H117"/>
<name>A0A4Y2H117_ARAVE</name>
<evidence type="ECO:0000313" key="1">
    <source>
        <dbReference type="EMBL" id="GBM59383.1"/>
    </source>
</evidence>
<sequence>MPSEYSNPILLSLSSFLSPKKEKHNCASFLIIFCQQEEECFPLQCGDVFMWYACAETIYVCFPHPTAEMCQLIGPKHVTWAKEQWRSVLFRDEPRFTLKNDSAMKKIRNQVQPV</sequence>
<keyword evidence="2" id="KW-1185">Reference proteome</keyword>
<dbReference type="EMBL" id="BGPR01001678">
    <property type="protein sequence ID" value="GBM59383.1"/>
    <property type="molecule type" value="Genomic_DNA"/>
</dbReference>